<evidence type="ECO:0000256" key="6">
    <source>
        <dbReference type="ARBA" id="ARBA00022840"/>
    </source>
</evidence>
<gene>
    <name evidence="12" type="ORF">J8C06_14590</name>
</gene>
<evidence type="ECO:0000256" key="9">
    <source>
        <dbReference type="ARBA" id="ARBA00023136"/>
    </source>
</evidence>
<accession>A0ABX8BFH7</accession>
<keyword evidence="6 10" id="KW-0067">ATP-binding</keyword>
<dbReference type="Gene3D" id="2.70.150.10">
    <property type="entry name" value="Calcium-transporting ATPase, cytoplasmic transduction domain A"/>
    <property type="match status" value="1"/>
</dbReference>
<dbReference type="Gene3D" id="3.40.1110.10">
    <property type="entry name" value="Calcium-transporting ATPase, cytoplasmic domain N"/>
    <property type="match status" value="1"/>
</dbReference>
<comment type="subcellular location">
    <subcellularLocation>
        <location evidence="10">Cell membrane</location>
    </subcellularLocation>
    <subcellularLocation>
        <location evidence="1">Endomembrane system</location>
        <topology evidence="1">Multi-pass membrane protein</topology>
    </subcellularLocation>
</comment>
<dbReference type="PROSITE" id="PS50846">
    <property type="entry name" value="HMA_2"/>
    <property type="match status" value="1"/>
</dbReference>
<sequence length="769" mass="80119">MPTTLVAPVSSPPVVPPSEVTEVIGVGGMTCAACAGRIERVLRRIDGVKRVAVSLATEQAVVTFRPETTTLEALRAAIANAGYEVVPLATVAADGAASDPVLRERQSLGRQALVAGLLAFPLVVFEMVPMLIPGLHHGLRQVVDEAVWRWMSFVLATLTQFGPGWRFYRKGWAAARAWSPDMNSLVMLGTTAAYGYSTAVTWFPTAFPAGTTHLYYEASATVIALVLLGKYFEARAKGQTSQALRQLLDLQPKTARIVRHAQTFDVPIAAIRPGDQVLVRPGERIPVDGRVVEGASFVDESMLTGEPLPVTKSVGDEVIGGTVNGQGSLTLQAERVGGETVLQGIVRMVHAAQGVKPPIQDVADRVVSWFVPVVLVVAGLTFGGWLWLVSLDLALVNAVAVLIIACPCAMGLATPTSILVSAGKAAQLGMLFRTGSALQTLEAVRVVVFDKTGTLTLGRPVVTDLLPVALPPGLSETALLGWVAAVERRSEHPIAQAMVAAAEACGATLPEVDDFRALPGYGVTATVAGQALAVGTARLMASLDIALGPATATVEALARAGKTPIYIALDRKLVAVAAVADAVKPTAAAAVARLRAQGVEVAMVTGDHRDTAQSVADAVGITEVIAEARPTDKAEAVRAFQSRGRVAFVGDGINDAPALAVADVGIALGAGADIAIETADVVLMAGDPAGVSKLIGLARATMRNIRQNLFWAFAYNVALIPVAAGALYPVFGVLLSPMVAGAAMGLSSLFVLANALRLRQWRPPVADGR</sequence>
<dbReference type="SUPFAM" id="SSF81665">
    <property type="entry name" value="Calcium ATPase, transmembrane domain M"/>
    <property type="match status" value="1"/>
</dbReference>
<dbReference type="InterPro" id="IPR018303">
    <property type="entry name" value="ATPase_P-typ_P_site"/>
</dbReference>
<dbReference type="NCBIfam" id="TIGR01525">
    <property type="entry name" value="ATPase-IB_hvy"/>
    <property type="match status" value="1"/>
</dbReference>
<evidence type="ECO:0000256" key="3">
    <source>
        <dbReference type="ARBA" id="ARBA00022692"/>
    </source>
</evidence>
<comment type="similarity">
    <text evidence="2 10">Belongs to the cation transport ATPase (P-type) (TC 3.A.3) family. Type IB subfamily.</text>
</comment>
<keyword evidence="13" id="KW-1185">Reference proteome</keyword>
<dbReference type="InterPro" id="IPR017969">
    <property type="entry name" value="Heavy-metal-associated_CS"/>
</dbReference>
<dbReference type="PRINTS" id="PR00119">
    <property type="entry name" value="CATATPASE"/>
</dbReference>
<organism evidence="12 13">
    <name type="scientific">Chloracidobacterium validum</name>
    <dbReference type="NCBI Taxonomy" id="2821543"/>
    <lineage>
        <taxon>Bacteria</taxon>
        <taxon>Pseudomonadati</taxon>
        <taxon>Acidobacteriota</taxon>
        <taxon>Terriglobia</taxon>
        <taxon>Terriglobales</taxon>
        <taxon>Acidobacteriaceae</taxon>
        <taxon>Chloracidobacterium</taxon>
    </lineage>
</organism>
<evidence type="ECO:0000256" key="7">
    <source>
        <dbReference type="ARBA" id="ARBA00022967"/>
    </source>
</evidence>
<dbReference type="InterPro" id="IPR059000">
    <property type="entry name" value="ATPase_P-type_domA"/>
</dbReference>
<dbReference type="PANTHER" id="PTHR43520">
    <property type="entry name" value="ATP7, ISOFORM B"/>
    <property type="match status" value="1"/>
</dbReference>
<dbReference type="CDD" id="cd00371">
    <property type="entry name" value="HMA"/>
    <property type="match status" value="1"/>
</dbReference>
<feature type="transmembrane region" description="Helical" evidence="10">
    <location>
        <begin position="366"/>
        <end position="388"/>
    </location>
</feature>
<dbReference type="InterPro" id="IPR008250">
    <property type="entry name" value="ATPase_P-typ_transduc_dom_A_sf"/>
</dbReference>
<evidence type="ECO:0000256" key="8">
    <source>
        <dbReference type="ARBA" id="ARBA00022989"/>
    </source>
</evidence>
<evidence type="ECO:0000256" key="2">
    <source>
        <dbReference type="ARBA" id="ARBA00006024"/>
    </source>
</evidence>
<dbReference type="InterPro" id="IPR001757">
    <property type="entry name" value="P_typ_ATPase"/>
</dbReference>
<feature type="transmembrane region" description="Helical" evidence="10">
    <location>
        <begin position="112"/>
        <end position="135"/>
    </location>
</feature>
<dbReference type="PANTHER" id="PTHR43520:SF8">
    <property type="entry name" value="P-TYPE CU(+) TRANSPORTER"/>
    <property type="match status" value="1"/>
</dbReference>
<feature type="transmembrane region" description="Helical" evidence="10">
    <location>
        <begin position="185"/>
        <end position="207"/>
    </location>
</feature>
<dbReference type="EMBL" id="CP072649">
    <property type="protein sequence ID" value="QUW04265.1"/>
    <property type="molecule type" value="Genomic_DNA"/>
</dbReference>
<dbReference type="InterPro" id="IPR044492">
    <property type="entry name" value="P_typ_ATPase_HD_dom"/>
</dbReference>
<feature type="transmembrane region" description="Helical" evidence="10">
    <location>
        <begin position="394"/>
        <end position="420"/>
    </location>
</feature>
<keyword evidence="5 10" id="KW-0547">Nucleotide-binding</keyword>
<evidence type="ECO:0000256" key="4">
    <source>
        <dbReference type="ARBA" id="ARBA00022723"/>
    </source>
</evidence>
<dbReference type="InterPro" id="IPR023214">
    <property type="entry name" value="HAD_sf"/>
</dbReference>
<dbReference type="InterPro" id="IPR027256">
    <property type="entry name" value="P-typ_ATPase_IB"/>
</dbReference>
<reference evidence="12 13" key="1">
    <citation type="submission" date="2021-03" db="EMBL/GenBank/DDBJ databases">
        <title>Genomic and phenotypic characterization of Chloracidobacterium isolates provides evidence for multiple species.</title>
        <authorList>
            <person name="Saini M.K."/>
            <person name="Costas A.M.G."/>
            <person name="Tank M."/>
            <person name="Bryant D.A."/>
        </authorList>
    </citation>
    <scope>NUCLEOTIDE SEQUENCE [LARGE SCALE GENOMIC DNA]</scope>
    <source>
        <strain evidence="12 13">BV2-C</strain>
    </source>
</reference>
<dbReference type="InterPro" id="IPR023299">
    <property type="entry name" value="ATPase_P-typ_cyto_dom_N"/>
</dbReference>
<keyword evidence="8 10" id="KW-1133">Transmembrane helix</keyword>
<dbReference type="PROSITE" id="PS01047">
    <property type="entry name" value="HMA_1"/>
    <property type="match status" value="1"/>
</dbReference>
<dbReference type="SFLD" id="SFLDS00003">
    <property type="entry name" value="Haloacid_Dehalogenase"/>
    <property type="match status" value="1"/>
</dbReference>
<dbReference type="PROSITE" id="PS00154">
    <property type="entry name" value="ATPASE_E1_E2"/>
    <property type="match status" value="1"/>
</dbReference>
<proteinExistence type="inferred from homology"/>
<evidence type="ECO:0000256" key="10">
    <source>
        <dbReference type="RuleBase" id="RU362081"/>
    </source>
</evidence>
<keyword evidence="3 10" id="KW-0812">Transmembrane</keyword>
<dbReference type="Gene3D" id="3.30.70.100">
    <property type="match status" value="1"/>
</dbReference>
<dbReference type="Pfam" id="PF00122">
    <property type="entry name" value="E1-E2_ATPase"/>
    <property type="match status" value="1"/>
</dbReference>
<dbReference type="SUPFAM" id="SSF56784">
    <property type="entry name" value="HAD-like"/>
    <property type="match status" value="1"/>
</dbReference>
<feature type="transmembrane region" description="Helical" evidence="10">
    <location>
        <begin position="709"/>
        <end position="728"/>
    </location>
</feature>
<evidence type="ECO:0000313" key="12">
    <source>
        <dbReference type="EMBL" id="QUW04265.1"/>
    </source>
</evidence>
<dbReference type="RefSeq" id="WP_211430154.1">
    <property type="nucleotide sequence ID" value="NZ_CP072649.1"/>
</dbReference>
<dbReference type="NCBIfam" id="TIGR01494">
    <property type="entry name" value="ATPase_P-type"/>
    <property type="match status" value="1"/>
</dbReference>
<dbReference type="Gene3D" id="3.40.50.1000">
    <property type="entry name" value="HAD superfamily/HAD-like"/>
    <property type="match status" value="1"/>
</dbReference>
<dbReference type="SFLD" id="SFLDF00027">
    <property type="entry name" value="p-type_atpase"/>
    <property type="match status" value="1"/>
</dbReference>
<evidence type="ECO:0000256" key="5">
    <source>
        <dbReference type="ARBA" id="ARBA00022741"/>
    </source>
</evidence>
<feature type="transmembrane region" description="Helical" evidence="10">
    <location>
        <begin position="734"/>
        <end position="753"/>
    </location>
</feature>
<feature type="domain" description="HMA" evidence="11">
    <location>
        <begin position="20"/>
        <end position="86"/>
    </location>
</feature>
<name>A0ABX8BFH7_9BACT</name>
<keyword evidence="10" id="KW-1003">Cell membrane</keyword>
<dbReference type="Proteomes" id="UP000676506">
    <property type="component" value="Chromosome 2"/>
</dbReference>
<dbReference type="Pfam" id="PF00702">
    <property type="entry name" value="Hydrolase"/>
    <property type="match status" value="1"/>
</dbReference>
<dbReference type="SUPFAM" id="SSF81653">
    <property type="entry name" value="Calcium ATPase, transduction domain A"/>
    <property type="match status" value="1"/>
</dbReference>
<keyword evidence="7" id="KW-1278">Translocase</keyword>
<dbReference type="SFLD" id="SFLDG00002">
    <property type="entry name" value="C1.7:_P-type_atpase_like"/>
    <property type="match status" value="1"/>
</dbReference>
<protein>
    <submittedName>
        <fullName evidence="12">Copper-translocating P-type ATPase</fullName>
    </submittedName>
</protein>
<feature type="transmembrane region" description="Helical" evidence="10">
    <location>
        <begin position="213"/>
        <end position="232"/>
    </location>
</feature>
<dbReference type="PROSITE" id="PS01229">
    <property type="entry name" value="COF_2"/>
    <property type="match status" value="1"/>
</dbReference>
<dbReference type="InterPro" id="IPR036163">
    <property type="entry name" value="HMA_dom_sf"/>
</dbReference>
<dbReference type="PRINTS" id="PR00943">
    <property type="entry name" value="CUATPASE"/>
</dbReference>
<dbReference type="InterPro" id="IPR006121">
    <property type="entry name" value="HMA_dom"/>
</dbReference>
<dbReference type="NCBIfam" id="TIGR01511">
    <property type="entry name" value="ATPase-IB1_Cu"/>
    <property type="match status" value="1"/>
</dbReference>
<dbReference type="Pfam" id="PF00403">
    <property type="entry name" value="HMA"/>
    <property type="match status" value="1"/>
</dbReference>
<dbReference type="InterPro" id="IPR036412">
    <property type="entry name" value="HAD-like_sf"/>
</dbReference>
<dbReference type="CDD" id="cd02094">
    <property type="entry name" value="P-type_ATPase_Cu-like"/>
    <property type="match status" value="1"/>
</dbReference>
<feature type="transmembrane region" description="Helical" evidence="10">
    <location>
        <begin position="147"/>
        <end position="165"/>
    </location>
</feature>
<dbReference type="SUPFAM" id="SSF55008">
    <property type="entry name" value="HMA, heavy metal-associated domain"/>
    <property type="match status" value="1"/>
</dbReference>
<evidence type="ECO:0000256" key="1">
    <source>
        <dbReference type="ARBA" id="ARBA00004127"/>
    </source>
</evidence>
<evidence type="ECO:0000313" key="13">
    <source>
        <dbReference type="Proteomes" id="UP000676506"/>
    </source>
</evidence>
<evidence type="ECO:0000259" key="11">
    <source>
        <dbReference type="PROSITE" id="PS50846"/>
    </source>
</evidence>
<keyword evidence="9 10" id="KW-0472">Membrane</keyword>
<keyword evidence="4 10" id="KW-0479">Metal-binding</keyword>
<dbReference type="InterPro" id="IPR023298">
    <property type="entry name" value="ATPase_P-typ_TM_dom_sf"/>
</dbReference>